<dbReference type="EMBL" id="BMVF01000004">
    <property type="protein sequence ID" value="GHD87079.1"/>
    <property type="molecule type" value="Genomic_DNA"/>
</dbReference>
<sequence>MRSRFKRTAFTSAATLCILGSALAGGAHAQPAPAPHSSASPAKLQVMSNDEYVARFGVKKALEQGVPLPAGTTENSPAPPRDPGIPWYHVYWTSLDWEHRDIPTRRGNNDFGLHHACTKHNMCGKHAITAPYNGEPDREHGTRLEYDGVVTDGSSVRMTTTSVAEEGEKGPGGVHTPDGRPIGTVTAFCRGQTVCPDWVNNL</sequence>
<keyword evidence="1" id="KW-0732">Signal</keyword>
<feature type="chain" id="PRO_5036880330" description="Secreted protein" evidence="1">
    <location>
        <begin position="30"/>
        <end position="202"/>
    </location>
</feature>
<organism evidence="2 3">
    <name type="scientific">Streptomyces naganishii JCM 4654</name>
    <dbReference type="NCBI Taxonomy" id="1306179"/>
    <lineage>
        <taxon>Bacteria</taxon>
        <taxon>Bacillati</taxon>
        <taxon>Actinomycetota</taxon>
        <taxon>Actinomycetes</taxon>
        <taxon>Kitasatosporales</taxon>
        <taxon>Streptomycetaceae</taxon>
        <taxon>Streptomyces</taxon>
    </lineage>
</organism>
<keyword evidence="3" id="KW-1185">Reference proteome</keyword>
<name>A0A918Y273_9ACTN</name>
<protein>
    <recommendedName>
        <fullName evidence="4">Secreted protein</fullName>
    </recommendedName>
</protein>
<dbReference type="Proteomes" id="UP000608955">
    <property type="component" value="Unassembled WGS sequence"/>
</dbReference>
<comment type="caution">
    <text evidence="2">The sequence shown here is derived from an EMBL/GenBank/DDBJ whole genome shotgun (WGS) entry which is preliminary data.</text>
</comment>
<feature type="signal peptide" evidence="1">
    <location>
        <begin position="1"/>
        <end position="29"/>
    </location>
</feature>
<evidence type="ECO:0008006" key="4">
    <source>
        <dbReference type="Google" id="ProtNLM"/>
    </source>
</evidence>
<accession>A0A918Y273</accession>
<reference evidence="2" key="1">
    <citation type="journal article" date="2014" name="Int. J. Syst. Evol. Microbiol.">
        <title>Complete genome sequence of Corynebacterium casei LMG S-19264T (=DSM 44701T), isolated from a smear-ripened cheese.</title>
        <authorList>
            <consortium name="US DOE Joint Genome Institute (JGI-PGF)"/>
            <person name="Walter F."/>
            <person name="Albersmeier A."/>
            <person name="Kalinowski J."/>
            <person name="Ruckert C."/>
        </authorList>
    </citation>
    <scope>NUCLEOTIDE SEQUENCE</scope>
    <source>
        <strain evidence="2">JCM 4654</strain>
    </source>
</reference>
<evidence type="ECO:0000256" key="1">
    <source>
        <dbReference type="SAM" id="SignalP"/>
    </source>
</evidence>
<reference evidence="2" key="2">
    <citation type="submission" date="2020-09" db="EMBL/GenBank/DDBJ databases">
        <authorList>
            <person name="Sun Q."/>
            <person name="Ohkuma M."/>
        </authorList>
    </citation>
    <scope>NUCLEOTIDE SEQUENCE</scope>
    <source>
        <strain evidence="2">JCM 4654</strain>
    </source>
</reference>
<evidence type="ECO:0000313" key="3">
    <source>
        <dbReference type="Proteomes" id="UP000608955"/>
    </source>
</evidence>
<gene>
    <name evidence="2" type="ORF">GCM10010508_17460</name>
</gene>
<proteinExistence type="predicted"/>
<evidence type="ECO:0000313" key="2">
    <source>
        <dbReference type="EMBL" id="GHD87079.1"/>
    </source>
</evidence>
<dbReference type="AlphaFoldDB" id="A0A918Y273"/>